<dbReference type="Proteomes" id="UP000023776">
    <property type="component" value="Unassembled WGS sequence"/>
</dbReference>
<protein>
    <submittedName>
        <fullName evidence="1">Uncharacterized protein</fullName>
    </submittedName>
</protein>
<reference evidence="1 2" key="1">
    <citation type="submission" date="2013-02" db="EMBL/GenBank/DDBJ databases">
        <title>The Genome Sequence of Acinetobacter parvus CIP 108168.</title>
        <authorList>
            <consortium name="The Broad Institute Genome Sequencing Platform"/>
            <consortium name="The Broad Institute Genome Sequencing Center for Infectious Disease"/>
            <person name="Cerqueira G."/>
            <person name="Feldgarden M."/>
            <person name="Courvalin P."/>
            <person name="Perichon B."/>
            <person name="Grillot-Courvalin C."/>
            <person name="Clermont D."/>
            <person name="Rocha E."/>
            <person name="Yoon E.-J."/>
            <person name="Nemec A."/>
            <person name="Walker B."/>
            <person name="Young S.K."/>
            <person name="Zeng Q."/>
            <person name="Gargeya S."/>
            <person name="Fitzgerald M."/>
            <person name="Haas B."/>
            <person name="Abouelleil A."/>
            <person name="Alvarado L."/>
            <person name="Arachchi H.M."/>
            <person name="Berlin A.M."/>
            <person name="Chapman S.B."/>
            <person name="Dewar J."/>
            <person name="Goldberg J."/>
            <person name="Griggs A."/>
            <person name="Gujja S."/>
            <person name="Hansen M."/>
            <person name="Howarth C."/>
            <person name="Imamovic A."/>
            <person name="Larimer J."/>
            <person name="McCowan C."/>
            <person name="Murphy C."/>
            <person name="Neiman D."/>
            <person name="Pearson M."/>
            <person name="Priest M."/>
            <person name="Roberts A."/>
            <person name="Saif S."/>
            <person name="Shea T."/>
            <person name="Sisk P."/>
            <person name="Sykes S."/>
            <person name="Wortman J."/>
            <person name="Nusbaum C."/>
            <person name="Birren B."/>
        </authorList>
    </citation>
    <scope>NUCLEOTIDE SEQUENCE [LARGE SCALE GENOMIC DNA]</scope>
    <source>
        <strain evidence="1 2">CIP 108168</strain>
    </source>
</reference>
<dbReference type="AlphaFoldDB" id="N8QD02"/>
<sequence length="335" mass="38628">MGLIVMKNALNVAIFGLNLETLDQMKNQLLLSVPTDVNVQWVNISSNEIDLLLVNDMFFDSPNIQRVVQQQKSYLRLVKDVNQAGSIIGDKLFYPFTCMNQLVEWLQQRYFSYASRPSHSFESRTVVNTPQYSVAEYSHTKVENQVVFNEIFTPRNGYIQLYDHTGFLALIDTRTERVWFADDQVLYGLRNSINQTYAKNSFVQDMIKDKTPYDLRAWLWQAISHSGDLDLPEVDADHVFKLNIWPQFEKSLDRKDNLKIAACFALGAKVQDVEQYLGLSSERIKKFVAMAQTLRLGELIDADQAKFSIEQKQDNSGQVNKLRSFFGKLRKKLGL</sequence>
<evidence type="ECO:0000313" key="1">
    <source>
        <dbReference type="EMBL" id="ENU36430.1"/>
    </source>
</evidence>
<keyword evidence="2" id="KW-1185">Reference proteome</keyword>
<accession>N8QD02</accession>
<organism evidence="1 2">
    <name type="scientific">Acinetobacter parvus DSM 16617 = CIP 108168</name>
    <dbReference type="NCBI Taxonomy" id="981333"/>
    <lineage>
        <taxon>Bacteria</taxon>
        <taxon>Pseudomonadati</taxon>
        <taxon>Pseudomonadota</taxon>
        <taxon>Gammaproteobacteria</taxon>
        <taxon>Moraxellales</taxon>
        <taxon>Moraxellaceae</taxon>
        <taxon>Acinetobacter</taxon>
    </lineage>
</organism>
<gene>
    <name evidence="1" type="ORF">F988_01469</name>
</gene>
<dbReference type="HOGENOM" id="CLU_074028_0_0_6"/>
<dbReference type="EMBL" id="APOM01000044">
    <property type="protein sequence ID" value="ENU36430.1"/>
    <property type="molecule type" value="Genomic_DNA"/>
</dbReference>
<comment type="caution">
    <text evidence="1">The sequence shown here is derived from an EMBL/GenBank/DDBJ whole genome shotgun (WGS) entry which is preliminary data.</text>
</comment>
<dbReference type="PATRIC" id="fig|981333.9.peg.1518"/>
<evidence type="ECO:0000313" key="2">
    <source>
        <dbReference type="Proteomes" id="UP000023776"/>
    </source>
</evidence>
<name>N8QD02_9GAMM</name>
<proteinExistence type="predicted"/>